<reference evidence="4" key="1">
    <citation type="journal article" date="2018" name="Nat. Microbiol.">
        <title>Leveraging single-cell genomics to expand the fungal tree of life.</title>
        <authorList>
            <person name="Ahrendt S.R."/>
            <person name="Quandt C.A."/>
            <person name="Ciobanu D."/>
            <person name="Clum A."/>
            <person name="Salamov A."/>
            <person name="Andreopoulos B."/>
            <person name="Cheng J.F."/>
            <person name="Woyke T."/>
            <person name="Pelin A."/>
            <person name="Henrissat B."/>
            <person name="Reynolds N.K."/>
            <person name="Benny G.L."/>
            <person name="Smith M.E."/>
            <person name="James T.Y."/>
            <person name="Grigoriev I.V."/>
        </authorList>
    </citation>
    <scope>NUCLEOTIDE SEQUENCE [LARGE SCALE GENOMIC DNA]</scope>
    <source>
        <strain evidence="4">RSA 468</strain>
    </source>
</reference>
<dbReference type="Gene3D" id="1.10.472.10">
    <property type="entry name" value="Cyclin-like"/>
    <property type="match status" value="1"/>
</dbReference>
<evidence type="ECO:0000313" key="4">
    <source>
        <dbReference type="Proteomes" id="UP000268162"/>
    </source>
</evidence>
<dbReference type="PANTHER" id="PTHR22896:SF0">
    <property type="entry name" value="CYCLIN N-TERMINAL DOMAIN-CONTAINING PROTEIN"/>
    <property type="match status" value="1"/>
</dbReference>
<dbReference type="STRING" id="215637.A0A4P9ZYD2"/>
<keyword evidence="4" id="KW-1185">Reference proteome</keyword>
<dbReference type="AlphaFoldDB" id="A0A4P9ZYD2"/>
<accession>A0A4P9ZYD2</accession>
<feature type="domain" description="Cyclin N-terminal" evidence="2">
    <location>
        <begin position="61"/>
        <end position="175"/>
    </location>
</feature>
<evidence type="ECO:0000256" key="1">
    <source>
        <dbReference type="SAM" id="MobiDB-lite"/>
    </source>
</evidence>
<evidence type="ECO:0000313" key="3">
    <source>
        <dbReference type="EMBL" id="RKP38703.1"/>
    </source>
</evidence>
<dbReference type="EMBL" id="ML002337">
    <property type="protein sequence ID" value="RKP38703.1"/>
    <property type="molecule type" value="Genomic_DNA"/>
</dbReference>
<dbReference type="Proteomes" id="UP000268162">
    <property type="component" value="Unassembled WGS sequence"/>
</dbReference>
<dbReference type="GO" id="GO:0051726">
    <property type="term" value="P:regulation of cell cycle"/>
    <property type="evidence" value="ECO:0007669"/>
    <property type="project" value="InterPro"/>
</dbReference>
<organism evidence="3 4">
    <name type="scientific">Dimargaris cristalligena</name>
    <dbReference type="NCBI Taxonomy" id="215637"/>
    <lineage>
        <taxon>Eukaryota</taxon>
        <taxon>Fungi</taxon>
        <taxon>Fungi incertae sedis</taxon>
        <taxon>Zoopagomycota</taxon>
        <taxon>Kickxellomycotina</taxon>
        <taxon>Dimargaritomycetes</taxon>
        <taxon>Dimargaritales</taxon>
        <taxon>Dimargaritaceae</taxon>
        <taxon>Dimargaris</taxon>
    </lineage>
</organism>
<feature type="region of interest" description="Disordered" evidence="1">
    <location>
        <begin position="1"/>
        <end position="28"/>
    </location>
</feature>
<gene>
    <name evidence="3" type="ORF">BJ085DRAFT_16375</name>
</gene>
<dbReference type="PANTHER" id="PTHR22896">
    <property type="entry name" value="CDK5 AND ABL1 ENZYME SUBSTRATE 1"/>
    <property type="match status" value="1"/>
</dbReference>
<dbReference type="InterPro" id="IPR036915">
    <property type="entry name" value="Cyclin-like_sf"/>
</dbReference>
<dbReference type="Pfam" id="PF00134">
    <property type="entry name" value="Cyclin_N"/>
    <property type="match status" value="1"/>
</dbReference>
<dbReference type="InterPro" id="IPR006671">
    <property type="entry name" value="Cyclin_N"/>
</dbReference>
<proteinExistence type="predicted"/>
<sequence length="211" mass="23328">MLGGGTGNAPQPPTQYDPNYLDDPGLKADSRRTTSNLVGFVGSIIQHNKPVDVRRELNEHFRRRHGAFIDSSITLSKIRNLKLRLIQCAQQASNEISSVALAYVYLEKLILARRIHKGNRRCLAAACLLLAVKANEPHGESTAQLLAVIPKVMGVTSAAVLEQEFTVFADLQFSLYVPIHEFMPHLNRALRSVGISSVQEYVGGDSTFYLK</sequence>
<dbReference type="InterPro" id="IPR012388">
    <property type="entry name" value="CABLES1/2"/>
</dbReference>
<name>A0A4P9ZYD2_9FUNG</name>
<evidence type="ECO:0000259" key="2">
    <source>
        <dbReference type="Pfam" id="PF00134"/>
    </source>
</evidence>
<dbReference type="SUPFAM" id="SSF47954">
    <property type="entry name" value="Cyclin-like"/>
    <property type="match status" value="1"/>
</dbReference>
<protein>
    <recommendedName>
        <fullName evidence="2">Cyclin N-terminal domain-containing protein</fullName>
    </recommendedName>
</protein>